<accession>A0A3G6J7K4</accession>
<dbReference type="RefSeq" id="WP_123928924.1">
    <property type="nucleotide sequence ID" value="NZ_CP033896.1"/>
</dbReference>
<feature type="compositionally biased region" description="Polar residues" evidence="1">
    <location>
        <begin position="54"/>
        <end position="65"/>
    </location>
</feature>
<organism evidence="2 3">
    <name type="scientific">Corynebacterium choanae</name>
    <dbReference type="NCBI Taxonomy" id="1862358"/>
    <lineage>
        <taxon>Bacteria</taxon>
        <taxon>Bacillati</taxon>
        <taxon>Actinomycetota</taxon>
        <taxon>Actinomycetes</taxon>
        <taxon>Mycobacteriales</taxon>
        <taxon>Corynebacteriaceae</taxon>
        <taxon>Corynebacterium</taxon>
    </lineage>
</organism>
<keyword evidence="3" id="KW-1185">Reference proteome</keyword>
<dbReference type="EMBL" id="CP033896">
    <property type="protein sequence ID" value="AZA14037.1"/>
    <property type="molecule type" value="Genomic_DNA"/>
</dbReference>
<gene>
    <name evidence="2" type="ORF">CCHOA_08230</name>
</gene>
<feature type="compositionally biased region" description="Basic residues" evidence="1">
    <location>
        <begin position="66"/>
        <end position="75"/>
    </location>
</feature>
<evidence type="ECO:0000256" key="1">
    <source>
        <dbReference type="SAM" id="MobiDB-lite"/>
    </source>
</evidence>
<reference evidence="2 3" key="1">
    <citation type="submission" date="2018-11" db="EMBL/GenBank/DDBJ databases">
        <authorList>
            <person name="Kleinhagauer T."/>
            <person name="Glaeser S.P."/>
            <person name="Spergser J."/>
            <person name="Ruckert C."/>
            <person name="Kaempfer P."/>
            <person name="Busse H.-J."/>
        </authorList>
    </citation>
    <scope>NUCLEOTIDE SEQUENCE [LARGE SCALE GENOMIC DNA]</scope>
    <source>
        <strain evidence="2 3">200CH</strain>
    </source>
</reference>
<protein>
    <submittedName>
        <fullName evidence="2">Uncharacterized protein</fullName>
    </submittedName>
</protein>
<dbReference type="AlphaFoldDB" id="A0A3G6J7K4"/>
<feature type="region of interest" description="Disordered" evidence="1">
    <location>
        <begin position="45"/>
        <end position="75"/>
    </location>
</feature>
<proteinExistence type="predicted"/>
<name>A0A3G6J7K4_9CORY</name>
<dbReference type="KEGG" id="ccho:CCHOA_08230"/>
<evidence type="ECO:0000313" key="3">
    <source>
        <dbReference type="Proteomes" id="UP000269019"/>
    </source>
</evidence>
<dbReference type="Proteomes" id="UP000269019">
    <property type="component" value="Chromosome"/>
</dbReference>
<sequence>MKPLAGIVLYINIKSGQILASQAPDAEASIRTVFAANLAAGTTFAADKHASGGSPRSSMKQSITRQPKKLHRTVT</sequence>
<evidence type="ECO:0000313" key="2">
    <source>
        <dbReference type="EMBL" id="AZA14037.1"/>
    </source>
</evidence>